<accession>A0A229NZC1</accession>
<dbReference type="OrthoDB" id="2381657at2"/>
<keyword evidence="1" id="KW-0812">Transmembrane</keyword>
<name>A0A229NZC1_9BACL</name>
<dbReference type="NCBIfam" id="TIGR04086">
    <property type="entry name" value="TIGR04086_membr"/>
    <property type="match status" value="1"/>
</dbReference>
<dbReference type="Pfam" id="PF12670">
    <property type="entry name" value="DUF3792"/>
    <property type="match status" value="1"/>
</dbReference>
<feature type="transmembrane region" description="Helical" evidence="1">
    <location>
        <begin position="12"/>
        <end position="38"/>
    </location>
</feature>
<dbReference type="RefSeq" id="WP_089522383.1">
    <property type="nucleotide sequence ID" value="NZ_NMUQ01000001.1"/>
</dbReference>
<gene>
    <name evidence="2" type="ORF">CGZ75_01160</name>
</gene>
<reference evidence="2 3" key="1">
    <citation type="submission" date="2017-07" db="EMBL/GenBank/DDBJ databases">
        <title>Paenibacillus herberti R33 genome sequencing and assembly.</title>
        <authorList>
            <person name="Su W."/>
        </authorList>
    </citation>
    <scope>NUCLEOTIDE SEQUENCE [LARGE SCALE GENOMIC DNA]</scope>
    <source>
        <strain evidence="2 3">R33</strain>
    </source>
</reference>
<feature type="transmembrane region" description="Helical" evidence="1">
    <location>
        <begin position="108"/>
        <end position="127"/>
    </location>
</feature>
<comment type="caution">
    <text evidence="2">The sequence shown here is derived from an EMBL/GenBank/DDBJ whole genome shotgun (WGS) entry which is preliminary data.</text>
</comment>
<protein>
    <submittedName>
        <fullName evidence="2">TIGR04086 family membrane protein</fullName>
    </submittedName>
</protein>
<sequence>MNSIKSVPKMHLSSPMLAGIVSASLWLSLGALLMSLLLYGGNLSENSLPAWSLGIHGTAALCGGFTSGKRSRAKGWYHGGALGVIYGLMVLMISFLAADAGMSARTGIMFLIVTLAGALGGMVGVNLRK</sequence>
<feature type="transmembrane region" description="Helical" evidence="1">
    <location>
        <begin position="75"/>
        <end position="96"/>
    </location>
</feature>
<evidence type="ECO:0000256" key="1">
    <source>
        <dbReference type="SAM" id="Phobius"/>
    </source>
</evidence>
<keyword evidence="1" id="KW-0472">Membrane</keyword>
<proteinExistence type="predicted"/>
<dbReference type="InterPro" id="IPR023804">
    <property type="entry name" value="DUF3792_TM"/>
</dbReference>
<organism evidence="2 3">
    <name type="scientific">Paenibacillus herberti</name>
    <dbReference type="NCBI Taxonomy" id="1619309"/>
    <lineage>
        <taxon>Bacteria</taxon>
        <taxon>Bacillati</taxon>
        <taxon>Bacillota</taxon>
        <taxon>Bacilli</taxon>
        <taxon>Bacillales</taxon>
        <taxon>Paenibacillaceae</taxon>
        <taxon>Paenibacillus</taxon>
    </lineage>
</organism>
<keyword evidence="3" id="KW-1185">Reference proteome</keyword>
<dbReference type="AlphaFoldDB" id="A0A229NZC1"/>
<keyword evidence="1" id="KW-1133">Transmembrane helix</keyword>
<dbReference type="EMBL" id="NMUQ01000001">
    <property type="protein sequence ID" value="OXM15386.1"/>
    <property type="molecule type" value="Genomic_DNA"/>
</dbReference>
<dbReference type="Proteomes" id="UP000215145">
    <property type="component" value="Unassembled WGS sequence"/>
</dbReference>
<evidence type="ECO:0000313" key="2">
    <source>
        <dbReference type="EMBL" id="OXM15386.1"/>
    </source>
</evidence>
<evidence type="ECO:0000313" key="3">
    <source>
        <dbReference type="Proteomes" id="UP000215145"/>
    </source>
</evidence>